<sequence length="230" mass="26041">MTKINEFRATLKDISADFGSEDHRGTPEAPGRVVTLIDRAHYNTLVDHVLSPLRQSIPSLINRQHYSAPDERVWGAAYHVPPEHDEHVRSYLDIREINGYSIQHTPFHPAHNSTVSSTSESRWTEPIDCLVYIGLPDNPQFLGPQDPQELAAHILRSTGPSGPNREYLYMLNEALLSLSPESQDGHISDLTWRAKALEASGGWEFVAQTVELEPHRVGSMEEQEEMERRM</sequence>
<accession>A0A517LBL4</accession>
<dbReference type="EMBL" id="CP042192">
    <property type="protein sequence ID" value="QDS73026.1"/>
    <property type="molecule type" value="Genomic_DNA"/>
</dbReference>
<dbReference type="PANTHER" id="PTHR12192:SF2">
    <property type="entry name" value="GLUTATHIONE-SPECIFIC GAMMA-GLUTAMYLCYCLOTRANSFERASE 2"/>
    <property type="match status" value="1"/>
</dbReference>
<evidence type="ECO:0000313" key="3">
    <source>
        <dbReference type="EMBL" id="QDS73026.1"/>
    </source>
</evidence>
<dbReference type="Proteomes" id="UP000316270">
    <property type="component" value="Chromosome 8"/>
</dbReference>
<proteinExistence type="predicted"/>
<dbReference type="InterPro" id="IPR006840">
    <property type="entry name" value="ChaC"/>
</dbReference>
<evidence type="ECO:0000256" key="2">
    <source>
        <dbReference type="ARBA" id="ARBA00023239"/>
    </source>
</evidence>
<reference evidence="3 4" key="1">
    <citation type="submission" date="2019-07" db="EMBL/GenBank/DDBJ databases">
        <title>Finished genome of Venturia effusa.</title>
        <authorList>
            <person name="Young C.A."/>
            <person name="Cox M.P."/>
            <person name="Ganley A.R.D."/>
            <person name="David W.J."/>
        </authorList>
    </citation>
    <scope>NUCLEOTIDE SEQUENCE [LARGE SCALE GENOMIC DNA]</scope>
    <source>
        <strain evidence="4">albino</strain>
    </source>
</reference>
<dbReference type="Pfam" id="PF04752">
    <property type="entry name" value="ChaC"/>
    <property type="match status" value="1"/>
</dbReference>
<name>A0A517LBL4_9PEZI</name>
<keyword evidence="2" id="KW-0456">Lyase</keyword>
<organism evidence="3 4">
    <name type="scientific">Venturia effusa</name>
    <dbReference type="NCBI Taxonomy" id="50376"/>
    <lineage>
        <taxon>Eukaryota</taxon>
        <taxon>Fungi</taxon>
        <taxon>Dikarya</taxon>
        <taxon>Ascomycota</taxon>
        <taxon>Pezizomycotina</taxon>
        <taxon>Dothideomycetes</taxon>
        <taxon>Pleosporomycetidae</taxon>
        <taxon>Venturiales</taxon>
        <taxon>Venturiaceae</taxon>
        <taxon>Venturia</taxon>
    </lineage>
</organism>
<keyword evidence="4" id="KW-1185">Reference proteome</keyword>
<dbReference type="GO" id="GO:0061928">
    <property type="term" value="F:glutathione specific gamma-glutamylcyclotransferase activity"/>
    <property type="evidence" value="ECO:0007669"/>
    <property type="project" value="UniProtKB-EC"/>
</dbReference>
<dbReference type="PANTHER" id="PTHR12192">
    <property type="entry name" value="CATION TRANSPORT PROTEIN CHAC-RELATED"/>
    <property type="match status" value="1"/>
</dbReference>
<evidence type="ECO:0000256" key="1">
    <source>
        <dbReference type="ARBA" id="ARBA00012344"/>
    </source>
</evidence>
<dbReference type="AlphaFoldDB" id="A0A517LBL4"/>
<gene>
    <name evidence="3" type="ORF">FKW77_009210</name>
</gene>
<dbReference type="GO" id="GO:0006751">
    <property type="term" value="P:glutathione catabolic process"/>
    <property type="evidence" value="ECO:0007669"/>
    <property type="project" value="InterPro"/>
</dbReference>
<dbReference type="GO" id="GO:0005737">
    <property type="term" value="C:cytoplasm"/>
    <property type="evidence" value="ECO:0007669"/>
    <property type="project" value="TreeGrafter"/>
</dbReference>
<dbReference type="OrthoDB" id="1933483at2759"/>
<dbReference type="EC" id="4.3.2.7" evidence="1"/>
<dbReference type="STRING" id="50376.A0A517LBL4"/>
<evidence type="ECO:0000313" key="4">
    <source>
        <dbReference type="Proteomes" id="UP000316270"/>
    </source>
</evidence>
<protein>
    <recommendedName>
        <fullName evidence="1">glutathione-specific gamma-glutamylcyclotransferase</fullName>
        <ecNumber evidence="1">4.3.2.7</ecNumber>
    </recommendedName>
</protein>